<protein>
    <recommendedName>
        <fullName evidence="4">MORN repeat-containing protein</fullName>
    </recommendedName>
</protein>
<keyword evidence="1" id="KW-0677">Repeat</keyword>
<evidence type="ECO:0000256" key="1">
    <source>
        <dbReference type="ARBA" id="ARBA00022737"/>
    </source>
</evidence>
<reference evidence="2 3" key="1">
    <citation type="journal article" date="2014" name="Int. J. Syst. Evol. Microbiol.">
        <title>Complete genome sequence of Corynebacterium casei LMG S-19264T (=DSM 44701T), isolated from a smear-ripened cheese.</title>
        <authorList>
            <consortium name="US DOE Joint Genome Institute (JGI-PGF)"/>
            <person name="Walter F."/>
            <person name="Albersmeier A."/>
            <person name="Kalinowski J."/>
            <person name="Ruckert C."/>
        </authorList>
    </citation>
    <scope>NUCLEOTIDE SEQUENCE [LARGE SCALE GENOMIC DNA]</scope>
    <source>
        <strain evidence="2 3">CGMCC 1.15295</strain>
    </source>
</reference>
<evidence type="ECO:0008006" key="4">
    <source>
        <dbReference type="Google" id="ProtNLM"/>
    </source>
</evidence>
<gene>
    <name evidence="2" type="ORF">GCM10011531_25930</name>
</gene>
<dbReference type="EMBL" id="BMIC01000007">
    <property type="protein sequence ID" value="GFZ92880.1"/>
    <property type="molecule type" value="Genomic_DNA"/>
</dbReference>
<accession>A0A8J2TUZ0</accession>
<dbReference type="PANTHER" id="PTHR23084">
    <property type="entry name" value="PHOSPHATIDYLINOSITOL-4-PHOSPHATE 5-KINASE RELATED"/>
    <property type="match status" value="1"/>
</dbReference>
<dbReference type="Pfam" id="PF02493">
    <property type="entry name" value="MORN"/>
    <property type="match status" value="5"/>
</dbReference>
<keyword evidence="3" id="KW-1185">Reference proteome</keyword>
<evidence type="ECO:0000313" key="2">
    <source>
        <dbReference type="EMBL" id="GFZ92880.1"/>
    </source>
</evidence>
<dbReference type="Gene3D" id="2.20.110.10">
    <property type="entry name" value="Histone H3 K4-specific methyltransferase SET7/9 N-terminal domain"/>
    <property type="match status" value="2"/>
</dbReference>
<name>A0A8J2TUZ0_9FLAO</name>
<dbReference type="Proteomes" id="UP000598120">
    <property type="component" value="Unassembled WGS sequence"/>
</dbReference>
<dbReference type="SUPFAM" id="SSF82185">
    <property type="entry name" value="Histone H3 K4-specific methyltransferase SET7/9 N-terminal domain"/>
    <property type="match status" value="2"/>
</dbReference>
<comment type="caution">
    <text evidence="2">The sequence shown here is derived from an EMBL/GenBank/DDBJ whole genome shotgun (WGS) entry which is preliminary data.</text>
</comment>
<dbReference type="AlphaFoldDB" id="A0A8J2TUZ0"/>
<proteinExistence type="predicted"/>
<organism evidence="2 3">
    <name type="scientific">Aquaticitalea lipolytica</name>
    <dbReference type="NCBI Taxonomy" id="1247562"/>
    <lineage>
        <taxon>Bacteria</taxon>
        <taxon>Pseudomonadati</taxon>
        <taxon>Bacteroidota</taxon>
        <taxon>Flavobacteriia</taxon>
        <taxon>Flavobacteriales</taxon>
        <taxon>Flavobacteriaceae</taxon>
        <taxon>Aquaticitalea</taxon>
    </lineage>
</organism>
<dbReference type="SMART" id="SM00698">
    <property type="entry name" value="MORN"/>
    <property type="match status" value="4"/>
</dbReference>
<dbReference type="InterPro" id="IPR003409">
    <property type="entry name" value="MORN"/>
</dbReference>
<evidence type="ECO:0000313" key="3">
    <source>
        <dbReference type="Proteomes" id="UP000598120"/>
    </source>
</evidence>
<sequence>MLSLSNVFAQQQPVNSATNSAPIKNISSITWEKNSDDTYKIYNEEGRKLDDFMFIGALKTDTLAVLHKSSRSVLLMPDFYSASSNINRKGVVLAKNVSKDFYITNPKSYITFINDEDYIGEATNVNGDYVIYISDLDKTYLEKDIRGFSNWGAKNITDLGYAPENTFWYRNVSTESYGIIKRGETIDYSLATPKKDGNNLVVTFDGKIEYTLENYYSASAFVMKPVKIRAISENETNTKSGCVQGDCLNGWGKWEFADGAYYDGFWENGKRHNYGLYMWAEGGKYIGNWDTDNMSGYGVYIAKNEDNIIGNYKNGNLNGFGISVKSGTWSQGVYENGTLITPYDFYDNGVDIGCTAGDCQNKYGRMEWSNGDSYTGFFKNGKLYMGTYNFASGERYTGTFNESNQFHGTGRYFFNDNSYYGGEWKNGKYDGKGYFHDKDINQKIGIWSKGILIKSYK</sequence>
<dbReference type="PANTHER" id="PTHR23084:SF263">
    <property type="entry name" value="MORN REPEAT-CONTAINING PROTEIN 1"/>
    <property type="match status" value="1"/>
</dbReference>